<dbReference type="EMBL" id="JABBWG010000031">
    <property type="protein sequence ID" value="KAG1810912.1"/>
    <property type="molecule type" value="Genomic_DNA"/>
</dbReference>
<feature type="transmembrane region" description="Helical" evidence="1">
    <location>
        <begin position="218"/>
        <end position="238"/>
    </location>
</feature>
<evidence type="ECO:0000256" key="1">
    <source>
        <dbReference type="SAM" id="Phobius"/>
    </source>
</evidence>
<evidence type="ECO:0000313" key="3">
    <source>
        <dbReference type="Proteomes" id="UP000807769"/>
    </source>
</evidence>
<evidence type="ECO:0000313" key="2">
    <source>
        <dbReference type="EMBL" id="KAG1810912.1"/>
    </source>
</evidence>
<dbReference type="OrthoDB" id="10623661at2759"/>
<comment type="caution">
    <text evidence="2">The sequence shown here is derived from an EMBL/GenBank/DDBJ whole genome shotgun (WGS) entry which is preliminary data.</text>
</comment>
<gene>
    <name evidence="2" type="ORF">BJ212DRAFT_1376725</name>
</gene>
<keyword evidence="1" id="KW-0812">Transmembrane</keyword>
<proteinExistence type="predicted"/>
<dbReference type="GeneID" id="64630509"/>
<sequence>MIASDLVPNDSVYTLPWDEDIGTLIIPQVALSAVIRSAGISSYNHVNPVMRNTVTTSVTDVPSPMTEHGLNMPLVYLISLAPTPRVMPAIPGDIRSPLHPSIVDPQRLPGMTTAPPQTCRRVSLDLSSHHDSCLRSQRGHTAFMPQIFDHNERPLECCATQRIKSYSYTTVCAMYIGCASISSYDKRRGACDGYNLWWMFGYTSTSRDAARIPNVRSVFGFSIILSSNLFNVYLVIFYC</sequence>
<dbReference type="RefSeq" id="XP_041189692.1">
    <property type="nucleotide sequence ID" value="XM_041336492.1"/>
</dbReference>
<protein>
    <submittedName>
        <fullName evidence="2">Uncharacterized protein</fullName>
    </submittedName>
</protein>
<keyword evidence="1" id="KW-0472">Membrane</keyword>
<dbReference type="AlphaFoldDB" id="A0A9P7E508"/>
<keyword evidence="3" id="KW-1185">Reference proteome</keyword>
<accession>A0A9P7E508</accession>
<dbReference type="Proteomes" id="UP000807769">
    <property type="component" value="Unassembled WGS sequence"/>
</dbReference>
<name>A0A9P7E508_9AGAM</name>
<keyword evidence="1" id="KW-1133">Transmembrane helix</keyword>
<organism evidence="2 3">
    <name type="scientific">Suillus subaureus</name>
    <dbReference type="NCBI Taxonomy" id="48587"/>
    <lineage>
        <taxon>Eukaryota</taxon>
        <taxon>Fungi</taxon>
        <taxon>Dikarya</taxon>
        <taxon>Basidiomycota</taxon>
        <taxon>Agaricomycotina</taxon>
        <taxon>Agaricomycetes</taxon>
        <taxon>Agaricomycetidae</taxon>
        <taxon>Boletales</taxon>
        <taxon>Suillineae</taxon>
        <taxon>Suillaceae</taxon>
        <taxon>Suillus</taxon>
    </lineage>
</organism>
<reference evidence="2" key="1">
    <citation type="journal article" date="2020" name="New Phytol.">
        <title>Comparative genomics reveals dynamic genome evolution in host specialist ectomycorrhizal fungi.</title>
        <authorList>
            <person name="Lofgren L.A."/>
            <person name="Nguyen N.H."/>
            <person name="Vilgalys R."/>
            <person name="Ruytinx J."/>
            <person name="Liao H.L."/>
            <person name="Branco S."/>
            <person name="Kuo A."/>
            <person name="LaButti K."/>
            <person name="Lipzen A."/>
            <person name="Andreopoulos W."/>
            <person name="Pangilinan J."/>
            <person name="Riley R."/>
            <person name="Hundley H."/>
            <person name="Na H."/>
            <person name="Barry K."/>
            <person name="Grigoriev I.V."/>
            <person name="Stajich J.E."/>
            <person name="Kennedy P.G."/>
        </authorList>
    </citation>
    <scope>NUCLEOTIDE SEQUENCE</scope>
    <source>
        <strain evidence="2">MN1</strain>
    </source>
</reference>